<dbReference type="Proteomes" id="UP000649259">
    <property type="component" value="Unassembled WGS sequence"/>
</dbReference>
<organism evidence="4 5">
    <name type="scientific">Streptomyces asoensis</name>
    <dbReference type="NCBI Taxonomy" id="249586"/>
    <lineage>
        <taxon>Bacteria</taxon>
        <taxon>Bacillati</taxon>
        <taxon>Actinomycetota</taxon>
        <taxon>Actinomycetes</taxon>
        <taxon>Kitasatosporales</taxon>
        <taxon>Streptomycetaceae</taxon>
        <taxon>Streptomyces</taxon>
    </lineage>
</organism>
<keyword evidence="5" id="KW-1185">Reference proteome</keyword>
<dbReference type="InterPro" id="IPR045431">
    <property type="entry name" value="EAD2"/>
</dbReference>
<proteinExistence type="predicted"/>
<dbReference type="InterPro" id="IPR045450">
    <property type="entry name" value="VMAP_C"/>
</dbReference>
<gene>
    <name evidence="4" type="ORF">Saso_74120</name>
</gene>
<accession>A0ABQ3SCW5</accession>
<evidence type="ECO:0000313" key="4">
    <source>
        <dbReference type="EMBL" id="GHI65762.1"/>
    </source>
</evidence>
<dbReference type="Pfam" id="PF20028">
    <property type="entry name" value="VMAP-C"/>
    <property type="match status" value="1"/>
</dbReference>
<evidence type="ECO:0000259" key="1">
    <source>
        <dbReference type="Pfam" id="PF19916"/>
    </source>
</evidence>
<dbReference type="Pfam" id="PF19956">
    <property type="entry name" value="EAD2"/>
    <property type="match status" value="1"/>
</dbReference>
<protein>
    <submittedName>
        <fullName evidence="4">Uncharacterized protein</fullName>
    </submittedName>
</protein>
<feature type="domain" description="Effector-associated" evidence="2">
    <location>
        <begin position="27"/>
        <end position="111"/>
    </location>
</feature>
<dbReference type="Pfam" id="PF19916">
    <property type="entry name" value="VMAP-M0"/>
    <property type="match status" value="1"/>
</dbReference>
<name>A0ABQ3SCW5_9ACTN</name>
<evidence type="ECO:0000259" key="2">
    <source>
        <dbReference type="Pfam" id="PF19956"/>
    </source>
</evidence>
<sequence>MGVSRAVHHWRAVLGVAPPKALERAMVDVLCTSPSLSDAPTRRALARMLAHALNRTFSDDESTTQLAQEHLSWIVARCMEHGEATESADALARVAGTVTGDAKVAAQLRVLSDWRVASARLSDEDLDVLVQLLEGKALTSARTIARTCLQPFPVHLPAHCTDAWSVVLYLLRRNALPSGLPVFLVFLEHLAPTLDAADKDELRAWTDAYARSQGLQEQLAGCRARVKATPGAPRTENAGRVMFVLLADGLDEDYCVLQVWHQDGPSGQSPPMREGDERVHRHDLGQYVHQRLQQSLAGIGRPAALTVEFWLPLMLANLPVARWCRPARNAEGKSSYRVVVRSLDRDSLETTHSAWKQQWDQLIAGHDVGTQDRVHDAEAPPGPSAQGQLLVLNTPPDREEGRRQLLDGIRSGAPAILWHRSDCTSRSFRQHVRDLTKGSLADLPTRLGELQHQSDSLGTGPLSDLTLLWDDPNQPRPMLKALTSPDAVVPL</sequence>
<dbReference type="InterPro" id="IPR045555">
    <property type="entry name" value="VMAP-M0"/>
</dbReference>
<feature type="domain" description="vWA-MoxR associated protein middle region 0" evidence="1">
    <location>
        <begin position="121"/>
        <end position="223"/>
    </location>
</feature>
<dbReference type="EMBL" id="BNEB01000006">
    <property type="protein sequence ID" value="GHI65762.1"/>
    <property type="molecule type" value="Genomic_DNA"/>
</dbReference>
<reference evidence="5" key="1">
    <citation type="submission" date="2023-07" db="EMBL/GenBank/DDBJ databases">
        <title>Whole genome shotgun sequence of Streptomyces cacaoi subsp. asoensis NBRC 13813.</title>
        <authorList>
            <person name="Komaki H."/>
            <person name="Tamura T."/>
        </authorList>
    </citation>
    <scope>NUCLEOTIDE SEQUENCE [LARGE SCALE GENOMIC DNA]</scope>
    <source>
        <strain evidence="5">NBRC 13813</strain>
    </source>
</reference>
<evidence type="ECO:0000259" key="3">
    <source>
        <dbReference type="Pfam" id="PF20028"/>
    </source>
</evidence>
<evidence type="ECO:0000313" key="5">
    <source>
        <dbReference type="Proteomes" id="UP000649259"/>
    </source>
</evidence>
<comment type="caution">
    <text evidence="4">The sequence shown here is derived from an EMBL/GenBank/DDBJ whole genome shotgun (WGS) entry which is preliminary data.</text>
</comment>
<feature type="domain" description="vWA-MoxR associated protein C-terminal" evidence="3">
    <location>
        <begin position="255"/>
        <end position="472"/>
    </location>
</feature>